<accession>C5KJD3</accession>
<feature type="compositionally biased region" description="Basic and acidic residues" evidence="1">
    <location>
        <begin position="355"/>
        <end position="367"/>
    </location>
</feature>
<proteinExistence type="predicted"/>
<name>C5KJD3_PERM5</name>
<dbReference type="InParanoid" id="C5KJD3"/>
<dbReference type="GeneID" id="9046178"/>
<dbReference type="RefSeq" id="XP_002783639.1">
    <property type="nucleotide sequence ID" value="XM_002783593.1"/>
</dbReference>
<sequence length="527" mass="59079">MPTSEAASMDEGRWDDGFSWEVDRRLVRESKTCLTIRSGTEPLGAYDSVAPVEEWERIPKYRTRSEMFSFGHDQAGSKRPFAVQQRRGKIVTQGNCFELDKTNSAHLLDEKDPPSVRTRTDLELARRTEMKNTASKLFNQWEKDHPMRIPEGAPSSDNHIAQPKITHIGQRATADHQASRVCAGLMPVNTAVNPERESKTLSLQWVDEPAVRTRSQLMEVRREGLKRDLDECRNRGEAEFVPLSVRQTAKEAAAYEYRKDVGEAKTKTGLDLQRRRERIELNLASCRQEKPRIPAFSDHDEPWWTLGGNYTGRPRGVSSSNTQDRGRSIKSRVTEATFKITESVPERPPQALRPARRDPPLIGDVKPKSTEPLFPEYSCVSSRAASVKSLLRGRSRTVTRWTTEIIEHGALRNGKRLFDSLQPSPVYVKDFAPLEVYSSFDIIRRDALKKQAMARSDGVSAVSKLASIALSQRSGAAVSGEVGLNHYSCSLMGLRPAVIDQERRSGDLPPCKIAKTGPKMSVPCGDV</sequence>
<dbReference type="Proteomes" id="UP000007800">
    <property type="component" value="Unassembled WGS sequence"/>
</dbReference>
<evidence type="ECO:0000313" key="2">
    <source>
        <dbReference type="EMBL" id="EER15435.1"/>
    </source>
</evidence>
<organism evidence="3">
    <name type="scientific">Perkinsus marinus (strain ATCC 50983 / TXsc)</name>
    <dbReference type="NCBI Taxonomy" id="423536"/>
    <lineage>
        <taxon>Eukaryota</taxon>
        <taxon>Sar</taxon>
        <taxon>Alveolata</taxon>
        <taxon>Perkinsozoa</taxon>
        <taxon>Perkinsea</taxon>
        <taxon>Perkinsida</taxon>
        <taxon>Perkinsidae</taxon>
        <taxon>Perkinsus</taxon>
    </lineage>
</organism>
<reference evidence="2 3" key="1">
    <citation type="submission" date="2008-07" db="EMBL/GenBank/DDBJ databases">
        <authorList>
            <person name="El-Sayed N."/>
            <person name="Caler E."/>
            <person name="Inman J."/>
            <person name="Amedeo P."/>
            <person name="Hass B."/>
            <person name="Wortman J."/>
        </authorList>
    </citation>
    <scope>NUCLEOTIDE SEQUENCE [LARGE SCALE GENOMIC DNA]</scope>
    <source>
        <strain evidence="3">ATCC 50983 / TXsc</strain>
    </source>
</reference>
<dbReference type="AlphaFoldDB" id="C5KJD3"/>
<evidence type="ECO:0000313" key="3">
    <source>
        <dbReference type="Proteomes" id="UP000007800"/>
    </source>
</evidence>
<dbReference type="OrthoDB" id="448989at2759"/>
<dbReference type="OMA" id="APISEWE"/>
<protein>
    <submittedName>
        <fullName evidence="2">Uncharacterized protein</fullName>
    </submittedName>
</protein>
<feature type="region of interest" description="Disordered" evidence="1">
    <location>
        <begin position="343"/>
        <end position="367"/>
    </location>
</feature>
<dbReference type="EMBL" id="GG673601">
    <property type="protein sequence ID" value="EER15435.1"/>
    <property type="molecule type" value="Genomic_DNA"/>
</dbReference>
<evidence type="ECO:0000256" key="1">
    <source>
        <dbReference type="SAM" id="MobiDB-lite"/>
    </source>
</evidence>
<gene>
    <name evidence="2" type="ORF">Pmar_PMAR018787</name>
</gene>
<keyword evidence="3" id="KW-1185">Reference proteome</keyword>